<evidence type="ECO:0000313" key="4">
    <source>
        <dbReference type="Proteomes" id="UP001597472"/>
    </source>
</evidence>
<dbReference type="Gene3D" id="3.10.129.10">
    <property type="entry name" value="Hotdog Thioesterase"/>
    <property type="match status" value="1"/>
</dbReference>
<evidence type="ECO:0000256" key="1">
    <source>
        <dbReference type="ARBA" id="ARBA00005953"/>
    </source>
</evidence>
<dbReference type="SUPFAM" id="SSF54637">
    <property type="entry name" value="Thioesterase/thiol ester dehydrase-isomerase"/>
    <property type="match status" value="1"/>
</dbReference>
<dbReference type="RefSeq" id="WP_376893952.1">
    <property type="nucleotide sequence ID" value="NZ_JBHULS010000004.1"/>
</dbReference>
<accession>A0ABW5KUY7</accession>
<dbReference type="PROSITE" id="PS01328">
    <property type="entry name" value="4HBCOA_THIOESTERASE"/>
    <property type="match status" value="1"/>
</dbReference>
<dbReference type="PIRSF" id="PIRSF003230">
    <property type="entry name" value="YbgC"/>
    <property type="match status" value="1"/>
</dbReference>
<proteinExistence type="inferred from homology"/>
<dbReference type="GO" id="GO:0016787">
    <property type="term" value="F:hydrolase activity"/>
    <property type="evidence" value="ECO:0007669"/>
    <property type="project" value="UniProtKB-KW"/>
</dbReference>
<name>A0ABW5KUY7_9FLAO</name>
<dbReference type="Proteomes" id="UP001597472">
    <property type="component" value="Unassembled WGS sequence"/>
</dbReference>
<dbReference type="InterPro" id="IPR029069">
    <property type="entry name" value="HotDog_dom_sf"/>
</dbReference>
<keyword evidence="4" id="KW-1185">Reference proteome</keyword>
<keyword evidence="2 3" id="KW-0378">Hydrolase</keyword>
<evidence type="ECO:0000313" key="3">
    <source>
        <dbReference type="EMBL" id="MFD2552123.1"/>
    </source>
</evidence>
<dbReference type="InterPro" id="IPR008272">
    <property type="entry name" value="HB-CoA_thioesterase_AS"/>
</dbReference>
<dbReference type="PANTHER" id="PTHR31793:SF27">
    <property type="entry name" value="NOVEL THIOESTERASE SUPERFAMILY DOMAIN AND SAPOSIN A-TYPE DOMAIN CONTAINING PROTEIN (0610012H03RIK)"/>
    <property type="match status" value="1"/>
</dbReference>
<comment type="caution">
    <text evidence="3">The sequence shown here is derived from an EMBL/GenBank/DDBJ whole genome shotgun (WGS) entry which is preliminary data.</text>
</comment>
<dbReference type="InterPro" id="IPR050563">
    <property type="entry name" value="4-hydroxybenzoyl-CoA_TE"/>
</dbReference>
<dbReference type="EMBL" id="JBHULS010000004">
    <property type="protein sequence ID" value="MFD2552123.1"/>
    <property type="molecule type" value="Genomic_DNA"/>
</dbReference>
<protein>
    <submittedName>
        <fullName evidence="3">Acyl-CoA thioesterase</fullName>
        <ecNumber evidence="3">3.1.2.-</ecNumber>
    </submittedName>
</protein>
<dbReference type="Pfam" id="PF13279">
    <property type="entry name" value="4HBT_2"/>
    <property type="match status" value="1"/>
</dbReference>
<dbReference type="EC" id="3.1.2.-" evidence="3"/>
<dbReference type="NCBIfam" id="TIGR00051">
    <property type="entry name" value="YbgC/FadM family acyl-CoA thioesterase"/>
    <property type="match status" value="1"/>
</dbReference>
<dbReference type="InterPro" id="IPR006684">
    <property type="entry name" value="YbgC/YbaW"/>
</dbReference>
<comment type="similarity">
    <text evidence="1">Belongs to the 4-hydroxybenzoyl-CoA thioesterase family.</text>
</comment>
<evidence type="ECO:0000256" key="2">
    <source>
        <dbReference type="ARBA" id="ARBA00022801"/>
    </source>
</evidence>
<dbReference type="CDD" id="cd00586">
    <property type="entry name" value="4HBT"/>
    <property type="match status" value="1"/>
</dbReference>
<gene>
    <name evidence="3" type="ORF">ACFSQP_09880</name>
</gene>
<dbReference type="PANTHER" id="PTHR31793">
    <property type="entry name" value="4-HYDROXYBENZOYL-COA THIOESTERASE FAMILY MEMBER"/>
    <property type="match status" value="1"/>
</dbReference>
<organism evidence="3 4">
    <name type="scientific">Bizionia sediminis</name>
    <dbReference type="NCBI Taxonomy" id="1737064"/>
    <lineage>
        <taxon>Bacteria</taxon>
        <taxon>Pseudomonadati</taxon>
        <taxon>Bacteroidota</taxon>
        <taxon>Flavobacteriia</taxon>
        <taxon>Flavobacteriales</taxon>
        <taxon>Flavobacteriaceae</taxon>
        <taxon>Bizionia</taxon>
    </lineage>
</organism>
<reference evidence="4" key="1">
    <citation type="journal article" date="2019" name="Int. J. Syst. Evol. Microbiol.">
        <title>The Global Catalogue of Microorganisms (GCM) 10K type strain sequencing project: providing services to taxonomists for standard genome sequencing and annotation.</title>
        <authorList>
            <consortium name="The Broad Institute Genomics Platform"/>
            <consortium name="The Broad Institute Genome Sequencing Center for Infectious Disease"/>
            <person name="Wu L."/>
            <person name="Ma J."/>
        </authorList>
    </citation>
    <scope>NUCLEOTIDE SEQUENCE [LARGE SCALE GENOMIC DNA]</scope>
    <source>
        <strain evidence="4">KCTC 42587</strain>
    </source>
</reference>
<sequence length="138" mass="15880">MLFFNEIPVRVRYAETDQMGVVHHANYPLYLEMGRTEWLREMGLSYKELELSGIMLPVISMALQYKNSAYYDEVLTVKTSLKKMPTVKLEFDYKISNSDGLVLVEANTILAFVNAATKRPIRCPEYIEEKIAAFSSKL</sequence>